<organism evidence="1 2">
    <name type="scientific">Amycolatopsis camponoti</name>
    <dbReference type="NCBI Taxonomy" id="2606593"/>
    <lineage>
        <taxon>Bacteria</taxon>
        <taxon>Bacillati</taxon>
        <taxon>Actinomycetota</taxon>
        <taxon>Actinomycetes</taxon>
        <taxon>Pseudonocardiales</taxon>
        <taxon>Pseudonocardiaceae</taxon>
        <taxon>Amycolatopsis</taxon>
    </lineage>
</organism>
<dbReference type="EMBL" id="CABVGP010000006">
    <property type="protein sequence ID" value="VVJ25403.1"/>
    <property type="molecule type" value="Genomic_DNA"/>
</dbReference>
<reference evidence="1 2" key="1">
    <citation type="submission" date="2019-09" db="EMBL/GenBank/DDBJ databases">
        <authorList>
            <person name="Leyn A S."/>
        </authorList>
    </citation>
    <scope>NUCLEOTIDE SEQUENCE [LARGE SCALE GENOMIC DNA]</scope>
    <source>
        <strain evidence="1">AA231_1</strain>
    </source>
</reference>
<evidence type="ECO:0000313" key="2">
    <source>
        <dbReference type="Proteomes" id="UP000399805"/>
    </source>
</evidence>
<keyword evidence="2" id="KW-1185">Reference proteome</keyword>
<dbReference type="AlphaFoldDB" id="A0A6I8MC99"/>
<evidence type="ECO:0000313" key="1">
    <source>
        <dbReference type="EMBL" id="VVJ25403.1"/>
    </source>
</evidence>
<name>A0A6I8MC99_9PSEU</name>
<accession>A0A6I8MC99</accession>
<dbReference type="Proteomes" id="UP000399805">
    <property type="component" value="Unassembled WGS sequence"/>
</dbReference>
<protein>
    <submittedName>
        <fullName evidence="1">Uncharacterized protein</fullName>
    </submittedName>
</protein>
<proteinExistence type="predicted"/>
<gene>
    <name evidence="1" type="ORF">AA23TX_10111</name>
</gene>
<sequence>MLNGICLQINFQNSLKWVAIHKEQKATNSLLYVLLRCYKIPLNSKSYTHT</sequence>